<reference evidence="2 3" key="1">
    <citation type="journal article" date="2013" name="ISME J.">
        <title>A metabolic model for members of the genus Tetrasphaera involved in enhanced biological phosphorus removal.</title>
        <authorList>
            <person name="Kristiansen R."/>
            <person name="Nguyen H.T.T."/>
            <person name="Saunders A.M."/>
            <person name="Nielsen J.L."/>
            <person name="Wimmer R."/>
            <person name="Le V.Q."/>
            <person name="McIlroy S.J."/>
            <person name="Petrovski S."/>
            <person name="Seviour R.J."/>
            <person name="Calteau A."/>
            <person name="Nielsen K.L."/>
            <person name="Nielsen P.H."/>
        </authorList>
    </citation>
    <scope>NUCLEOTIDE SEQUENCE [LARGE SCALE GENOMIC DNA]</scope>
    <source>
        <strain evidence="2 3">Ben 74</strain>
    </source>
</reference>
<dbReference type="PANTHER" id="PTHR43244:SF2">
    <property type="entry name" value="CONSERVED HYPOTHETICAL ALANINE AND PROLINE-RICH PROTEIN"/>
    <property type="match status" value="1"/>
</dbReference>
<organism evidence="2 3">
    <name type="scientific">Nostocoides jenkinsii Ben 74</name>
    <dbReference type="NCBI Taxonomy" id="1193518"/>
    <lineage>
        <taxon>Bacteria</taxon>
        <taxon>Bacillati</taxon>
        <taxon>Actinomycetota</taxon>
        <taxon>Actinomycetes</taxon>
        <taxon>Micrococcales</taxon>
        <taxon>Intrasporangiaceae</taxon>
        <taxon>Nostocoides</taxon>
    </lineage>
</organism>
<protein>
    <recommendedName>
        <fullName evidence="1">Luciferase-like domain-containing protein</fullName>
    </recommendedName>
</protein>
<comment type="caution">
    <text evidence="2">The sequence shown here is derived from an EMBL/GenBank/DDBJ whole genome shotgun (WGS) entry which is preliminary data.</text>
</comment>
<proteinExistence type="predicted"/>
<name>A0A077M7Y1_9MICO</name>
<dbReference type="SUPFAM" id="SSF51679">
    <property type="entry name" value="Bacterial luciferase-like"/>
    <property type="match status" value="1"/>
</dbReference>
<dbReference type="AlphaFoldDB" id="A0A077M7Y1"/>
<dbReference type="RefSeq" id="WP_084733627.1">
    <property type="nucleotide sequence ID" value="NZ_HF571038.1"/>
</dbReference>
<dbReference type="InterPro" id="IPR019919">
    <property type="entry name" value="Lucif-like_OxRdtase_MSMEG_2256"/>
</dbReference>
<dbReference type="CDD" id="cd01097">
    <property type="entry name" value="Tetrahydromethanopterin_reductase"/>
    <property type="match status" value="1"/>
</dbReference>
<dbReference type="Proteomes" id="UP000035720">
    <property type="component" value="Unassembled WGS sequence"/>
</dbReference>
<dbReference type="NCBIfam" id="TIGR03617">
    <property type="entry name" value="F420_MSMEG_2256"/>
    <property type="match status" value="1"/>
</dbReference>
<evidence type="ECO:0000313" key="3">
    <source>
        <dbReference type="Proteomes" id="UP000035720"/>
    </source>
</evidence>
<dbReference type="InterPro" id="IPR050564">
    <property type="entry name" value="F420-G6PD/mer"/>
</dbReference>
<feature type="domain" description="Luciferase-like" evidence="1">
    <location>
        <begin position="19"/>
        <end position="325"/>
    </location>
</feature>
<dbReference type="InterPro" id="IPR011251">
    <property type="entry name" value="Luciferase-like_dom"/>
</dbReference>
<dbReference type="Pfam" id="PF00296">
    <property type="entry name" value="Bac_luciferase"/>
    <property type="match status" value="1"/>
</dbReference>
<evidence type="ECO:0000313" key="2">
    <source>
        <dbReference type="EMBL" id="CCI53396.1"/>
    </source>
</evidence>
<dbReference type="STRING" id="1193518.BN13_390013"/>
<dbReference type="OrthoDB" id="3284378at2"/>
<dbReference type="EMBL" id="CAJC01000149">
    <property type="protein sequence ID" value="CCI53396.1"/>
    <property type="molecule type" value="Genomic_DNA"/>
</dbReference>
<accession>A0A077M7Y1</accession>
<evidence type="ECO:0000259" key="1">
    <source>
        <dbReference type="Pfam" id="PF00296"/>
    </source>
</evidence>
<sequence length="354" mass="37184">MAITHTDPRPPRAAIAVAGPGHEIDRVAREADALGIGRVVVAETAYDPFVQLAHAAATAPRIELATGVAIAFARTPMTLAYAAWSLQEASGGRAVVGLGSQIQPHIERRFGMPWGRPAARMRDFILATRAIFAAWQEGGRLAYRGEFYEHRLMTPMFAPAPLTGGPPPLLLAGVGPRMCAVAGEVADGLVAHPFGTPEFLREQVLPGVRAARATSEAAGEAWTQRPFEVDAGVLIATGETPAEIAAATTALRERIAFYASTPAYVGVLARHGHTAIQPELHSLSMRGKWAEMGRLIDDDLLHAVGVVGDPSSVAAEVMRRYGSIADRVTLFDSAPVVSSAALRAVAEIGGGGAA</sequence>
<dbReference type="GO" id="GO:0016705">
    <property type="term" value="F:oxidoreductase activity, acting on paired donors, with incorporation or reduction of molecular oxygen"/>
    <property type="evidence" value="ECO:0007669"/>
    <property type="project" value="InterPro"/>
</dbReference>
<gene>
    <name evidence="2" type="ORF">BN13_390013</name>
</gene>
<keyword evidence="3" id="KW-1185">Reference proteome</keyword>
<dbReference type="Gene3D" id="3.20.20.30">
    <property type="entry name" value="Luciferase-like domain"/>
    <property type="match status" value="1"/>
</dbReference>
<dbReference type="PANTHER" id="PTHR43244">
    <property type="match status" value="1"/>
</dbReference>
<dbReference type="InterPro" id="IPR036661">
    <property type="entry name" value="Luciferase-like_sf"/>
</dbReference>